<accession>A0AAJ0XEY7</accession>
<sequence>MKISARNQFHGKVAKVALGAVNAEVLVTLPGGQQIVAIVTNESVKSLNLKAGSDVIALIKASSVLVMTDDAGIRLSARNSLKGKVTALEKGPIHAEVSIGLASGDSVHATITHAACDALGLAEGVDATAVIKAPQVILGMPT</sequence>
<dbReference type="InterPro" id="IPR051815">
    <property type="entry name" value="Molybdate_resp_trans_reg"/>
</dbReference>
<dbReference type="PROSITE" id="PS51866">
    <property type="entry name" value="MOP"/>
    <property type="match status" value="2"/>
</dbReference>
<dbReference type="SUPFAM" id="SSF50331">
    <property type="entry name" value="MOP-like"/>
    <property type="match status" value="2"/>
</dbReference>
<dbReference type="NCBIfam" id="TIGR00638">
    <property type="entry name" value="Mop"/>
    <property type="match status" value="2"/>
</dbReference>
<dbReference type="EMBL" id="NHSF01000051">
    <property type="protein sequence ID" value="MBK5930404.1"/>
    <property type="molecule type" value="Genomic_DNA"/>
</dbReference>
<dbReference type="PANTHER" id="PTHR30432">
    <property type="entry name" value="TRANSCRIPTIONAL REGULATOR MODE"/>
    <property type="match status" value="1"/>
</dbReference>
<keyword evidence="5" id="KW-1185">Reference proteome</keyword>
<gene>
    <name evidence="4" type="ORF">CCR82_07685</name>
</gene>
<dbReference type="InterPro" id="IPR004606">
    <property type="entry name" value="Mop_domain"/>
</dbReference>
<evidence type="ECO:0000313" key="4">
    <source>
        <dbReference type="EMBL" id="MBK5930404.1"/>
    </source>
</evidence>
<comment type="caution">
    <text evidence="4">The sequence shown here is derived from an EMBL/GenBank/DDBJ whole genome shotgun (WGS) entry which is preliminary data.</text>
</comment>
<evidence type="ECO:0000259" key="3">
    <source>
        <dbReference type="PROSITE" id="PS51866"/>
    </source>
</evidence>
<protein>
    <submittedName>
        <fullName evidence="4">Transporter</fullName>
    </submittedName>
</protein>
<feature type="domain" description="Mop" evidence="3">
    <location>
        <begin position="2"/>
        <end position="68"/>
    </location>
</feature>
<reference evidence="4" key="2">
    <citation type="journal article" date="2020" name="Microorganisms">
        <title>Osmotic Adaptation and Compatible Solute Biosynthesis of Phototrophic Bacteria as Revealed from Genome Analyses.</title>
        <authorList>
            <person name="Imhoff J.F."/>
            <person name="Rahn T."/>
            <person name="Kunzel S."/>
            <person name="Keller A."/>
            <person name="Neulinger S.C."/>
        </authorList>
    </citation>
    <scope>NUCLEOTIDE SEQUENCE</scope>
    <source>
        <strain evidence="4">DSM 4395</strain>
    </source>
</reference>
<dbReference type="Pfam" id="PF03459">
    <property type="entry name" value="TOBE"/>
    <property type="match status" value="2"/>
</dbReference>
<dbReference type="AlphaFoldDB" id="A0AAJ0XEY7"/>
<organism evidence="4 5">
    <name type="scientific">Halochromatium salexigens</name>
    <name type="common">Chromatium salexigens</name>
    <dbReference type="NCBI Taxonomy" id="49447"/>
    <lineage>
        <taxon>Bacteria</taxon>
        <taxon>Pseudomonadati</taxon>
        <taxon>Pseudomonadota</taxon>
        <taxon>Gammaproteobacteria</taxon>
        <taxon>Chromatiales</taxon>
        <taxon>Chromatiaceae</taxon>
        <taxon>Halochromatium</taxon>
    </lineage>
</organism>
<dbReference type="PANTHER" id="PTHR30432:SF1">
    <property type="entry name" value="DNA-BINDING TRANSCRIPTIONAL DUAL REGULATOR MODE"/>
    <property type="match status" value="1"/>
</dbReference>
<name>A0AAJ0XEY7_HALSE</name>
<dbReference type="Gene3D" id="2.40.50.100">
    <property type="match status" value="2"/>
</dbReference>
<feature type="domain" description="Mop" evidence="3">
    <location>
        <begin position="74"/>
        <end position="140"/>
    </location>
</feature>
<proteinExistence type="predicted"/>
<dbReference type="GO" id="GO:0015689">
    <property type="term" value="P:molybdate ion transport"/>
    <property type="evidence" value="ECO:0007669"/>
    <property type="project" value="InterPro"/>
</dbReference>
<evidence type="ECO:0000313" key="5">
    <source>
        <dbReference type="Proteomes" id="UP001296967"/>
    </source>
</evidence>
<reference evidence="4" key="1">
    <citation type="submission" date="2017-05" db="EMBL/GenBank/DDBJ databases">
        <authorList>
            <person name="Imhoff J.F."/>
            <person name="Rahn T."/>
            <person name="Kuenzel S."/>
            <person name="Neulinger S.C."/>
        </authorList>
    </citation>
    <scope>NUCLEOTIDE SEQUENCE</scope>
    <source>
        <strain evidence="4">DSM 4395</strain>
    </source>
</reference>
<dbReference type="InterPro" id="IPR008995">
    <property type="entry name" value="Mo/tungstate-bd_C_term_dom"/>
</dbReference>
<evidence type="ECO:0000256" key="1">
    <source>
        <dbReference type="ARBA" id="ARBA00022505"/>
    </source>
</evidence>
<dbReference type="Proteomes" id="UP001296967">
    <property type="component" value="Unassembled WGS sequence"/>
</dbReference>
<dbReference type="RefSeq" id="WP_201244817.1">
    <property type="nucleotide sequence ID" value="NZ_NHSF01000051.1"/>
</dbReference>
<evidence type="ECO:0000256" key="2">
    <source>
        <dbReference type="PROSITE-ProRule" id="PRU01213"/>
    </source>
</evidence>
<keyword evidence="1 2" id="KW-0500">Molybdenum</keyword>
<dbReference type="InterPro" id="IPR005116">
    <property type="entry name" value="Transp-assoc_OB_typ1"/>
</dbReference>